<keyword evidence="1" id="KW-0812">Transmembrane</keyword>
<dbReference type="RefSeq" id="WP_285974020.1">
    <property type="nucleotide sequence ID" value="NZ_CP127294.1"/>
</dbReference>
<keyword evidence="3" id="KW-1185">Reference proteome</keyword>
<name>A0A9Y2MW20_9PSEU</name>
<keyword evidence="1" id="KW-1133">Transmembrane helix</keyword>
<dbReference type="EMBL" id="CP127294">
    <property type="protein sequence ID" value="WIX83470.1"/>
    <property type="molecule type" value="Genomic_DNA"/>
</dbReference>
<dbReference type="KEGG" id="acab:QRX50_23285"/>
<dbReference type="Proteomes" id="UP001236014">
    <property type="component" value="Chromosome"/>
</dbReference>
<sequence length="83" mass="8234">MSVAGSGAQGSPAQPLTRRLGPGRAYLAGMALASAAGLVAAGGCRRRGGEGLHGAWPALCGVNQQTLRQTLIAPELLSHATAT</sequence>
<keyword evidence="1" id="KW-0472">Membrane</keyword>
<feature type="transmembrane region" description="Helical" evidence="1">
    <location>
        <begin position="25"/>
        <end position="44"/>
    </location>
</feature>
<evidence type="ECO:0000256" key="1">
    <source>
        <dbReference type="SAM" id="Phobius"/>
    </source>
</evidence>
<accession>A0A9Y2MW20</accession>
<protein>
    <submittedName>
        <fullName evidence="2">Uncharacterized protein</fullName>
    </submittedName>
</protein>
<gene>
    <name evidence="2" type="ORF">QRX50_23285</name>
</gene>
<reference evidence="2 3" key="1">
    <citation type="submission" date="2023-06" db="EMBL/GenBank/DDBJ databases">
        <authorList>
            <person name="Oyuntsetseg B."/>
            <person name="Kim S.B."/>
        </authorList>
    </citation>
    <scope>NUCLEOTIDE SEQUENCE [LARGE SCALE GENOMIC DNA]</scope>
    <source>
        <strain evidence="2 3">2-15</strain>
    </source>
</reference>
<evidence type="ECO:0000313" key="3">
    <source>
        <dbReference type="Proteomes" id="UP001236014"/>
    </source>
</evidence>
<evidence type="ECO:0000313" key="2">
    <source>
        <dbReference type="EMBL" id="WIX83470.1"/>
    </source>
</evidence>
<proteinExistence type="predicted"/>
<organism evidence="2 3">
    <name type="scientific">Amycolatopsis carbonis</name>
    <dbReference type="NCBI Taxonomy" id="715471"/>
    <lineage>
        <taxon>Bacteria</taxon>
        <taxon>Bacillati</taxon>
        <taxon>Actinomycetota</taxon>
        <taxon>Actinomycetes</taxon>
        <taxon>Pseudonocardiales</taxon>
        <taxon>Pseudonocardiaceae</taxon>
        <taxon>Amycolatopsis</taxon>
    </lineage>
</organism>
<dbReference type="AlphaFoldDB" id="A0A9Y2MW20"/>